<dbReference type="Gene3D" id="3.40.50.12780">
    <property type="entry name" value="N-terminal domain of ligase-like"/>
    <property type="match status" value="1"/>
</dbReference>
<dbReference type="Gene3D" id="3.30.559.30">
    <property type="entry name" value="Nonribosomal peptide synthetase, condensation domain"/>
    <property type="match status" value="1"/>
</dbReference>
<dbReference type="UniPathway" id="UPA00011"/>
<dbReference type="GO" id="GO:0030170">
    <property type="term" value="F:pyridoxal phosphate binding"/>
    <property type="evidence" value="ECO:0007669"/>
    <property type="project" value="InterPro"/>
</dbReference>
<evidence type="ECO:0000256" key="8">
    <source>
        <dbReference type="SAM" id="MobiDB-lite"/>
    </source>
</evidence>
<keyword evidence="5" id="KW-0663">Pyridoxal phosphate</keyword>
<dbReference type="InterPro" id="IPR014030">
    <property type="entry name" value="Ketoacyl_synth_N"/>
</dbReference>
<dbReference type="InterPro" id="IPR016036">
    <property type="entry name" value="Malonyl_transacylase_ACP-bd"/>
</dbReference>
<feature type="domain" description="Carrier" evidence="9">
    <location>
        <begin position="1493"/>
        <end position="1568"/>
    </location>
</feature>
<dbReference type="GO" id="GO:0031177">
    <property type="term" value="F:phosphopantetheine binding"/>
    <property type="evidence" value="ECO:0007669"/>
    <property type="project" value="InterPro"/>
</dbReference>
<dbReference type="Gene3D" id="3.30.300.30">
    <property type="match status" value="1"/>
</dbReference>
<dbReference type="Pfam" id="PF02801">
    <property type="entry name" value="Ketoacyl-synt_C"/>
    <property type="match status" value="1"/>
</dbReference>
<gene>
    <name evidence="11" type="ORF">CRI78_07985</name>
</gene>
<sequence length="2489" mass="266643">MSTIQDLFAEQAARTPDVEAVVHRDATLTYAELNGRANRLAHRLIDAGLTPGAGVAFLCDRTPLLPIALLGILKARGYYIPLDPTYPAARINGILADAQPFALVTDRDADALRAMGITTDTRVVRLGPDDGTDPANPPAGRADDLVYSIYTSGSTGKPKGTLNFQRGAVNVNRWMIDGFGVGPDTRALVATSIGFDITSKAICSPLLCGGTVVLYDSPVYDPPRIRAAIVDFGVNTLNHTPTGLLGLIEDGSPQSYAQMAGVRRLLILGEALRLDRFRRWLTHADTRPVLFNGYGPTECADTIAAHEVTDADLSTGGDCPLGTALPDIVLTVRDRDLRPVAPGEKGEMCVQGVCVGAGYRNLPEQTAAAFVADPLGGETLYRTGDLVSQRADGVFLYHGRIDHQVKIRGHRVELGEIEQALNRIPGVLESVVTAPSRPDGERYVAAYLRTAASLPPTALNAELAQILPDFMIPATYTFMDAFPVNASFKVDRRALPEPALGRPALATAHRPPAAELERTLTTLWEDLLGFSGVGVDDPFFELGGNSLLATRLVARVNAECGSAPGAPLSITAFFESPTIAGVAAKLAAPEPVTVVAPAAPRRPRPADGDLIAIVGMAARVPGAPDVRTFWRNLLDGVDSLELLEEDPANPDWVPVSGWATDTDTFDHTFFGYTPHEAERIDPQQRLLLQTAVAAFEDAGLATATSTLRTGIYAGVAANSYLTRNVLPHDQTGDYGLGYALVGNDKDYAATRIAYKLGLTGPAMSVQTACSSSGAALHLACQALLADDCDVALAGGASLPWQYRHGHEHIPGGALSADGKVRAFDAEATGMVLTGGGACVVLRRLQDAIADGHTVHAVIRATALNNDGAARASFTAPSIAGQRAVVRSALDRAGINARSIGVLEAHGTGTPLGDPIEVAAITESWREDTADTGFCAIGSVKTNIGHLDAAAAMAGTIKLALMLRHGERPATLHVDTPNPDCAFESSPFFVNATRNRWVTDGPRRGALSSFGFGGTNFHAILEQGPDRPVSPARREWQVLRLSARSAEALQAQITELADALAGSTESLADVAYTLDVGRNRHRYRAAVVARTPAEAAARLSDPRAVRTGRDPHARPHLVFGFPGQGAQHTGMGRRLYETESVFRGAVNQCADILLPALGVDLREVLFGAGDDGVLRGTQLAQPAIFTISYATARQWMSWGCKPHNMIGHSVGEFVAATLAGVFELEHALLILAERARLMQSMPAGGMLAVRLSEPDAQAVLDGLPAGSVAVAGVNSPQLTVLSGPHAELDTVRTQLESVGVPSTDLHTSHAFHSPMMDPIVGPFARVIAQYPRSAPALPFYSSLTGLPITAEQAQDPHYWAEQLRNAVRFAPALAHVTGTPGCVLLECGPGQNLTAAARQSGVDAVASLPHSGAAGADDAEHLATAVARLFLAGVDTDARRVHAGETRIRVGLPTYPFAKTRHWLTPQAGLPVPAAAEAAESTAPQDETRAEPADRMSAFVRTLFAEVAGVDIGPDDDHRSFLEMGFDSLLLTQITTQINQRRSVTLRFRQLLEEFPTPAALAAQLAQLESGADTPAPKVFGAGARISTNADEALTPRQRAALDEFIARYTARTARSRSYADEHRPHLADPRAVSGFRPLWKDLVYPIVADTSKGPRFTDIDGNDYVDITNGFGSVFFGHRPDFLVEAVHAQVERDIIIGPQNAVAGECAKLFGEMTGHERVAFCNTGSEAVLAAIRLARTVTGRNLIVQHEGDYHGITDEVLVRSTPSGRTVPAAPGVPAESVANTIVLEYGTAESLAVLRERAHELAAVLIEPVQSRKPDLQPADYVREVRKICDESGAALIMDEVVCGFRVHWAGAQGVWGVKADIGCYGKVFGAGLPVGALAGTARFMDALDGGSWQFGDDSMPEVGVTYFAGTFVRHPLTMAVVHATLQHMKNNPGLQEQVNATAEGLVDRLNALFRSEGVPMHIGRFGSLMKPEWTQELAFGELFYYFLREAGVNAWDARPNYLTTEHGEAEVQSIVDAFAYAIAQMKQGGFFDDVAPTAELFGATVSADGATMSLPSTESQREVWMAARFVGDDSVAYNEGLSLSLDGKLHEWALRHALQTLLDRHESLRARFSRDGRSLLIDTARELDLAVHDLSGLDEPTRTAALNRIHEHEMSSRFDLRNGPLVRFRLVRLGAERHALLFIAHHAVCDGWSGAVVLSELAALYSAQVEGRGAELPAAPRYADYSAIEHHFLRSREGQLHQDYWLKQLREVPAPPQMPGDISPAADDDLSAARVDRPLDAELVTRLRSVGSAHGASLVATMLTGFAALLQRRTGQDDLVIGLAAAGQSFHGQGHLVGHCVNLLPLRLQISEVDGFTDALRATRGALLDAYDHQGVSMGTLLQHLSLPRVGNRPPLVSIVFNIDVRDDDIRHTGLTVGYETLVRRAETFELFINVVDNGTTMVLEASYRTALYSAEFIRNLLAQFENLLRNVCDNPAAALRRL</sequence>
<dbReference type="GO" id="GO:0008483">
    <property type="term" value="F:transaminase activity"/>
    <property type="evidence" value="ECO:0007669"/>
    <property type="project" value="InterPro"/>
</dbReference>
<dbReference type="Gene3D" id="1.10.1200.10">
    <property type="entry name" value="ACP-like"/>
    <property type="match status" value="2"/>
</dbReference>
<dbReference type="FunFam" id="1.10.1200.10:FF:000016">
    <property type="entry name" value="Non-ribosomal peptide synthase"/>
    <property type="match status" value="1"/>
</dbReference>
<dbReference type="InterPro" id="IPR010071">
    <property type="entry name" value="AA_adenyl_dom"/>
</dbReference>
<organism evidence="11 12">
    <name type="scientific">Mycolicibacterium diernhoferi</name>
    <dbReference type="NCBI Taxonomy" id="1801"/>
    <lineage>
        <taxon>Bacteria</taxon>
        <taxon>Bacillati</taxon>
        <taxon>Actinomycetota</taxon>
        <taxon>Actinomycetes</taxon>
        <taxon>Mycobacteriales</taxon>
        <taxon>Mycobacteriaceae</taxon>
        <taxon>Mycolicibacterium</taxon>
    </lineage>
</organism>
<dbReference type="Gene3D" id="3.30.559.10">
    <property type="entry name" value="Chloramphenicol acetyltransferase-like domain"/>
    <property type="match status" value="1"/>
</dbReference>
<dbReference type="InterPro" id="IPR015421">
    <property type="entry name" value="PyrdxlP-dep_Trfase_major"/>
</dbReference>
<keyword evidence="6" id="KW-0012">Acyltransferase</keyword>
<evidence type="ECO:0000256" key="2">
    <source>
        <dbReference type="ARBA" id="ARBA00022450"/>
    </source>
</evidence>
<dbReference type="Gene3D" id="3.30.70.3290">
    <property type="match status" value="1"/>
</dbReference>
<dbReference type="SUPFAM" id="SSF52151">
    <property type="entry name" value="FabD/lysophospholipase-like"/>
    <property type="match status" value="1"/>
</dbReference>
<dbReference type="SUPFAM" id="SSF55048">
    <property type="entry name" value="Probable ACP-binding domain of malonyl-CoA ACP transacylase"/>
    <property type="match status" value="1"/>
</dbReference>
<dbReference type="Pfam" id="PF00501">
    <property type="entry name" value="AMP-binding"/>
    <property type="match status" value="1"/>
</dbReference>
<dbReference type="GO" id="GO:0044550">
    <property type="term" value="P:secondary metabolite biosynthetic process"/>
    <property type="evidence" value="ECO:0007669"/>
    <property type="project" value="UniProtKB-ARBA"/>
</dbReference>
<dbReference type="InterPro" id="IPR015422">
    <property type="entry name" value="PyrdxlP-dep_Trfase_small"/>
</dbReference>
<evidence type="ECO:0000256" key="5">
    <source>
        <dbReference type="ARBA" id="ARBA00022898"/>
    </source>
</evidence>
<dbReference type="Gene3D" id="3.40.366.10">
    <property type="entry name" value="Malonyl-Coenzyme A Acyl Carrier Protein, domain 2"/>
    <property type="match status" value="1"/>
</dbReference>
<dbReference type="SMART" id="SM00827">
    <property type="entry name" value="PKS_AT"/>
    <property type="match status" value="1"/>
</dbReference>
<dbReference type="Gene3D" id="3.90.1150.10">
    <property type="entry name" value="Aspartate Aminotransferase, domain 1"/>
    <property type="match status" value="1"/>
</dbReference>
<dbReference type="InterPro" id="IPR016039">
    <property type="entry name" value="Thiolase-like"/>
</dbReference>
<dbReference type="PROSITE" id="PS00606">
    <property type="entry name" value="KS3_1"/>
    <property type="match status" value="1"/>
</dbReference>
<accession>A0A2A7NY26</accession>
<feature type="region of interest" description="Disordered" evidence="8">
    <location>
        <begin position="1473"/>
        <end position="1492"/>
    </location>
</feature>
<dbReference type="InterPro" id="IPR001227">
    <property type="entry name" value="Ac_transferase_dom_sf"/>
</dbReference>
<keyword evidence="12" id="KW-1185">Reference proteome</keyword>
<dbReference type="InterPro" id="IPR023213">
    <property type="entry name" value="CAT-like_dom_sf"/>
</dbReference>
<dbReference type="EMBL" id="PDCR01000008">
    <property type="protein sequence ID" value="PEG55130.1"/>
    <property type="molecule type" value="Genomic_DNA"/>
</dbReference>
<dbReference type="PANTHER" id="PTHR43775">
    <property type="entry name" value="FATTY ACID SYNTHASE"/>
    <property type="match status" value="1"/>
</dbReference>
<dbReference type="PANTHER" id="PTHR43775:SF51">
    <property type="entry name" value="INACTIVE PHENOLPHTHIOCEROL SYNTHESIS POLYKETIDE SYNTHASE TYPE I PKS1-RELATED"/>
    <property type="match status" value="1"/>
</dbReference>
<dbReference type="CDD" id="cd05930">
    <property type="entry name" value="A_NRPS"/>
    <property type="match status" value="1"/>
</dbReference>
<evidence type="ECO:0000256" key="6">
    <source>
        <dbReference type="ARBA" id="ARBA00023315"/>
    </source>
</evidence>
<dbReference type="SUPFAM" id="SSF52777">
    <property type="entry name" value="CoA-dependent acyltransferases"/>
    <property type="match status" value="2"/>
</dbReference>
<dbReference type="GO" id="GO:0004315">
    <property type="term" value="F:3-oxoacyl-[acyl-carrier-protein] synthase activity"/>
    <property type="evidence" value="ECO:0007669"/>
    <property type="project" value="InterPro"/>
</dbReference>
<comment type="cofactor">
    <cofactor evidence="1">
        <name>pantetheine 4'-phosphate</name>
        <dbReference type="ChEBI" id="CHEBI:47942"/>
    </cofactor>
</comment>
<dbReference type="CDD" id="cd19531">
    <property type="entry name" value="LCL_NRPS-like"/>
    <property type="match status" value="1"/>
</dbReference>
<dbReference type="GO" id="GO:0006633">
    <property type="term" value="P:fatty acid biosynthetic process"/>
    <property type="evidence" value="ECO:0007669"/>
    <property type="project" value="InterPro"/>
</dbReference>
<dbReference type="InterPro" id="IPR045851">
    <property type="entry name" value="AMP-bd_C_sf"/>
</dbReference>
<keyword evidence="4" id="KW-0808">Transferase</keyword>
<dbReference type="InterPro" id="IPR006162">
    <property type="entry name" value="Ppantetheine_attach_site"/>
</dbReference>
<dbReference type="GO" id="GO:0004312">
    <property type="term" value="F:fatty acid synthase activity"/>
    <property type="evidence" value="ECO:0007669"/>
    <property type="project" value="TreeGrafter"/>
</dbReference>
<dbReference type="InterPro" id="IPR014043">
    <property type="entry name" value="Acyl_transferase_dom"/>
</dbReference>
<dbReference type="Gene3D" id="3.40.640.10">
    <property type="entry name" value="Type I PLP-dependent aspartate aminotransferase-like (Major domain)"/>
    <property type="match status" value="1"/>
</dbReference>
<dbReference type="Gene3D" id="3.40.47.10">
    <property type="match status" value="1"/>
</dbReference>
<feature type="domain" description="Carrier" evidence="9">
    <location>
        <begin position="511"/>
        <end position="590"/>
    </location>
</feature>
<evidence type="ECO:0000256" key="3">
    <source>
        <dbReference type="ARBA" id="ARBA00022553"/>
    </source>
</evidence>
<dbReference type="InterPro" id="IPR015424">
    <property type="entry name" value="PyrdxlP-dep_Trfase"/>
</dbReference>
<dbReference type="InterPro" id="IPR018201">
    <property type="entry name" value="Ketoacyl_synth_AS"/>
</dbReference>
<comment type="similarity">
    <text evidence="7">In the C-terminal section; belongs to the NRP synthetase family.</text>
</comment>
<reference evidence="11 12" key="1">
    <citation type="submission" date="2017-10" db="EMBL/GenBank/DDBJ databases">
        <title>The new phylogeny of genus Mycobacterium.</title>
        <authorList>
            <person name="Tortoli E."/>
            <person name="Trovato A."/>
            <person name="Cirillo D.M."/>
        </authorList>
    </citation>
    <scope>NUCLEOTIDE SEQUENCE [LARGE SCALE GENOMIC DNA]</scope>
    <source>
        <strain evidence="11 12">IP141170001</strain>
    </source>
</reference>
<dbReference type="SUPFAM" id="SSF47336">
    <property type="entry name" value="ACP-like"/>
    <property type="match status" value="2"/>
</dbReference>
<evidence type="ECO:0000313" key="11">
    <source>
        <dbReference type="EMBL" id="PEG55130.1"/>
    </source>
</evidence>
<dbReference type="Pfam" id="PF00698">
    <property type="entry name" value="Acyl_transf_1"/>
    <property type="match status" value="1"/>
</dbReference>
<dbReference type="Pfam" id="PF22621">
    <property type="entry name" value="CurL-like_PKS_C"/>
    <property type="match status" value="1"/>
</dbReference>
<name>A0A2A7NY26_9MYCO</name>
<keyword evidence="2" id="KW-0596">Phosphopantetheine</keyword>
<dbReference type="InterPro" id="IPR000873">
    <property type="entry name" value="AMP-dep_synth/lig_dom"/>
</dbReference>
<dbReference type="SMART" id="SM00823">
    <property type="entry name" value="PKS_PP"/>
    <property type="match status" value="2"/>
</dbReference>
<comment type="caution">
    <text evidence="11">The sequence shown here is derived from an EMBL/GenBank/DDBJ whole genome shotgun (WGS) entry which is preliminary data.</text>
</comment>
<dbReference type="Pfam" id="PF00202">
    <property type="entry name" value="Aminotran_3"/>
    <property type="match status" value="1"/>
</dbReference>
<evidence type="ECO:0000259" key="9">
    <source>
        <dbReference type="PROSITE" id="PS50075"/>
    </source>
</evidence>
<dbReference type="Pfam" id="PF00109">
    <property type="entry name" value="ketoacyl-synt"/>
    <property type="match status" value="1"/>
</dbReference>
<dbReference type="Pfam" id="PF00668">
    <property type="entry name" value="Condensation"/>
    <property type="match status" value="1"/>
</dbReference>
<feature type="domain" description="Ketosynthase family 3 (KS3)" evidence="10">
    <location>
        <begin position="608"/>
        <end position="1022"/>
    </location>
</feature>
<dbReference type="PROSITE" id="PS52004">
    <property type="entry name" value="KS3_2"/>
    <property type="match status" value="1"/>
</dbReference>
<evidence type="ECO:0000256" key="7">
    <source>
        <dbReference type="ARBA" id="ARBA00029443"/>
    </source>
</evidence>
<dbReference type="InterPro" id="IPR009081">
    <property type="entry name" value="PP-bd_ACP"/>
</dbReference>
<proteinExistence type="inferred from homology"/>
<evidence type="ECO:0000256" key="1">
    <source>
        <dbReference type="ARBA" id="ARBA00001957"/>
    </source>
</evidence>
<dbReference type="PROSITE" id="PS50075">
    <property type="entry name" value="CARRIER"/>
    <property type="match status" value="2"/>
</dbReference>
<dbReference type="CDD" id="cd00833">
    <property type="entry name" value="PKS"/>
    <property type="match status" value="1"/>
</dbReference>
<dbReference type="InterPro" id="IPR020806">
    <property type="entry name" value="PKS_PP-bd"/>
</dbReference>
<evidence type="ECO:0000259" key="10">
    <source>
        <dbReference type="PROSITE" id="PS52004"/>
    </source>
</evidence>
<dbReference type="InterPro" id="IPR050091">
    <property type="entry name" value="PKS_NRPS_Biosynth_Enz"/>
</dbReference>
<dbReference type="InterPro" id="IPR020841">
    <property type="entry name" value="PKS_Beta-ketoAc_synthase_dom"/>
</dbReference>
<dbReference type="InterPro" id="IPR001242">
    <property type="entry name" value="Condensation_dom"/>
</dbReference>
<evidence type="ECO:0000256" key="4">
    <source>
        <dbReference type="ARBA" id="ARBA00022679"/>
    </source>
</evidence>
<evidence type="ECO:0000313" key="12">
    <source>
        <dbReference type="Proteomes" id="UP000220340"/>
    </source>
</evidence>
<dbReference type="SUPFAM" id="SSF53901">
    <property type="entry name" value="Thiolase-like"/>
    <property type="match status" value="1"/>
</dbReference>
<keyword evidence="3" id="KW-0597">Phosphoprotein</keyword>
<dbReference type="Proteomes" id="UP000220340">
    <property type="component" value="Unassembled WGS sequence"/>
</dbReference>
<dbReference type="InterPro" id="IPR014031">
    <property type="entry name" value="Ketoacyl_synth_C"/>
</dbReference>
<protein>
    <submittedName>
        <fullName evidence="11">Uncharacterized protein</fullName>
    </submittedName>
</protein>
<dbReference type="InterPro" id="IPR036736">
    <property type="entry name" value="ACP-like_sf"/>
</dbReference>
<dbReference type="InterPro" id="IPR005814">
    <property type="entry name" value="Aminotrans_3"/>
</dbReference>
<dbReference type="SMART" id="SM00825">
    <property type="entry name" value="PKS_KS"/>
    <property type="match status" value="1"/>
</dbReference>
<dbReference type="RefSeq" id="WP_083603714.1">
    <property type="nucleotide sequence ID" value="NZ_BAAATC010000003.1"/>
</dbReference>
<dbReference type="Pfam" id="PF00550">
    <property type="entry name" value="PP-binding"/>
    <property type="match status" value="2"/>
</dbReference>
<dbReference type="OrthoDB" id="9778690at2"/>
<dbReference type="NCBIfam" id="TIGR01733">
    <property type="entry name" value="AA-adenyl-dom"/>
    <property type="match status" value="1"/>
</dbReference>
<dbReference type="SUPFAM" id="SSF53383">
    <property type="entry name" value="PLP-dependent transferases"/>
    <property type="match status" value="1"/>
</dbReference>
<dbReference type="InterPro" id="IPR016035">
    <property type="entry name" value="Acyl_Trfase/lysoPLipase"/>
</dbReference>
<dbReference type="PROSITE" id="PS00012">
    <property type="entry name" value="PHOSPHOPANTETHEINE"/>
    <property type="match status" value="2"/>
</dbReference>
<dbReference type="SUPFAM" id="SSF56801">
    <property type="entry name" value="Acetyl-CoA synthetase-like"/>
    <property type="match status" value="1"/>
</dbReference>
<dbReference type="InterPro" id="IPR042099">
    <property type="entry name" value="ANL_N_sf"/>
</dbReference>